<comment type="subcellular location">
    <subcellularLocation>
        <location evidence="1">Cell outer membrane</location>
    </subcellularLocation>
</comment>
<dbReference type="GO" id="GO:1990281">
    <property type="term" value="C:efflux pump complex"/>
    <property type="evidence" value="ECO:0007669"/>
    <property type="project" value="TreeGrafter"/>
</dbReference>
<dbReference type="EMBL" id="AFMD02000315">
    <property type="protein sequence ID" value="EMG21402.1"/>
    <property type="molecule type" value="Genomic_DNA"/>
</dbReference>
<evidence type="ECO:0000256" key="1">
    <source>
        <dbReference type="ARBA" id="ARBA00004442"/>
    </source>
</evidence>
<feature type="coiled-coil region" evidence="6">
    <location>
        <begin position="263"/>
        <end position="290"/>
    </location>
</feature>
<reference evidence="7 8" key="1">
    <citation type="submission" date="2013-02" db="EMBL/GenBank/DDBJ databases">
        <authorList>
            <person name="Harkins D.M."/>
            <person name="Durkin A.S."/>
            <person name="Brinkac L.M."/>
            <person name="Haft D.H."/>
            <person name="Selengut J.D."/>
            <person name="Sanka R."/>
            <person name="DePew J."/>
            <person name="Purushe J."/>
            <person name="Tulsiani S.M."/>
            <person name="Graham G.C."/>
            <person name="Burns M.-A."/>
            <person name="Dohnt M.F."/>
            <person name="Smythe L.D."/>
            <person name="McKay D.B."/>
            <person name="Craig S.B."/>
            <person name="Vinetz J.M."/>
            <person name="Sutton G.G."/>
            <person name="Nierman W.C."/>
            <person name="Fouts D.E."/>
        </authorList>
    </citation>
    <scope>NUCLEOTIDE SEQUENCE [LARGE SCALE GENOMIC DNA]</scope>
    <source>
        <strain evidence="7 8">LT2050</strain>
    </source>
</reference>
<protein>
    <submittedName>
        <fullName evidence="7">Outer membrane efflux protein</fullName>
    </submittedName>
</protein>
<evidence type="ECO:0000256" key="3">
    <source>
        <dbReference type="ARBA" id="ARBA00022692"/>
    </source>
</evidence>
<gene>
    <name evidence="7" type="ORF">LEP1GSC150_2170</name>
</gene>
<keyword evidence="2" id="KW-1134">Transmembrane beta strand</keyword>
<dbReference type="AlphaFoldDB" id="M3IL81"/>
<dbReference type="InterPro" id="IPR051906">
    <property type="entry name" value="TolC-like"/>
</dbReference>
<evidence type="ECO:0000256" key="5">
    <source>
        <dbReference type="ARBA" id="ARBA00023237"/>
    </source>
</evidence>
<dbReference type="Proteomes" id="UP000011778">
    <property type="component" value="Unassembled WGS sequence"/>
</dbReference>
<dbReference type="PANTHER" id="PTHR30026:SF20">
    <property type="entry name" value="OUTER MEMBRANE PROTEIN TOLC"/>
    <property type="match status" value="1"/>
</dbReference>
<comment type="caution">
    <text evidence="7">The sequence shown here is derived from an EMBL/GenBank/DDBJ whole genome shotgun (WGS) entry which is preliminary data.</text>
</comment>
<keyword evidence="4" id="KW-0472">Membrane</keyword>
<evidence type="ECO:0000313" key="7">
    <source>
        <dbReference type="EMBL" id="EMG21402.1"/>
    </source>
</evidence>
<dbReference type="PANTHER" id="PTHR30026">
    <property type="entry name" value="OUTER MEMBRANE PROTEIN TOLC"/>
    <property type="match status" value="1"/>
</dbReference>
<keyword evidence="3" id="KW-0812">Transmembrane</keyword>
<evidence type="ECO:0000256" key="4">
    <source>
        <dbReference type="ARBA" id="ARBA00023136"/>
    </source>
</evidence>
<dbReference type="SUPFAM" id="SSF56954">
    <property type="entry name" value="Outer membrane efflux proteins (OEP)"/>
    <property type="match status" value="1"/>
</dbReference>
<keyword evidence="6" id="KW-0175">Coiled coil</keyword>
<evidence type="ECO:0000313" key="8">
    <source>
        <dbReference type="Proteomes" id="UP000011778"/>
    </source>
</evidence>
<dbReference type="GO" id="GO:0015288">
    <property type="term" value="F:porin activity"/>
    <property type="evidence" value="ECO:0007669"/>
    <property type="project" value="TreeGrafter"/>
</dbReference>
<name>M3IL81_LEPIT</name>
<keyword evidence="5" id="KW-0998">Cell outer membrane</keyword>
<dbReference type="GO" id="GO:0015562">
    <property type="term" value="F:efflux transmembrane transporter activity"/>
    <property type="evidence" value="ECO:0007669"/>
    <property type="project" value="InterPro"/>
</dbReference>
<evidence type="ECO:0000256" key="2">
    <source>
        <dbReference type="ARBA" id="ARBA00022452"/>
    </source>
</evidence>
<evidence type="ECO:0000256" key="6">
    <source>
        <dbReference type="SAM" id="Coils"/>
    </source>
</evidence>
<accession>M3IL81</accession>
<sequence>MRESKEIQMENKFKNWKQRILKFQRLSLFLLGNLILLSSTLFAESSTLKLTTEETVKRALESNYNLQNLRYELAKSDTNFLKNDSKYSWRLVADGRSSQSILPFNQANFFTGTKISDDTIKGGIEKVLQTTGTYFKIEAGSRRFDSNASENPSTTPAGFSSLGIPPLYTGFVRATISQDLLKNSFGYKGRNEVKILESQAEIVKNQVSQQISSVIVESLVDFWDYSIKTQAVKTYKQLVENTRNIRNLTARKQSLGLSESFEVNQWNALLAQAQNQLETAQVQKEESKRKLIRSLKIPDDTTLSEETNLLEELTEKPEYTKDLEYAYKHRADFLNALKQKEIAEAALKNANNDRLPTLTLSGTGASQAQNIISPQDNYNDTNQGITTAKYKEWTGQVNFVYPIADKGIYAGVRDANIGMRQATLKEEELKNEVRDDVKTRIEALEASHRIYKNNIVTERETANYYNGVLRSFRQGRADAVAVKNALDTHVQDQLRLTQAKVNFNIDLLRYYLAKNALMERFQVDRDKLIPHLD</sequence>
<dbReference type="GO" id="GO:0009279">
    <property type="term" value="C:cell outer membrane"/>
    <property type="evidence" value="ECO:0007669"/>
    <property type="project" value="UniProtKB-SubCell"/>
</dbReference>
<organism evidence="7 8">
    <name type="scientific">Leptospira interrogans serovar Copenhageni str. LT2050</name>
    <dbReference type="NCBI Taxonomy" id="1001598"/>
    <lineage>
        <taxon>Bacteria</taxon>
        <taxon>Pseudomonadati</taxon>
        <taxon>Spirochaetota</taxon>
        <taxon>Spirochaetia</taxon>
        <taxon>Leptospirales</taxon>
        <taxon>Leptospiraceae</taxon>
        <taxon>Leptospira</taxon>
    </lineage>
</organism>
<proteinExistence type="predicted"/>
<dbReference type="Gene3D" id="1.20.1600.10">
    <property type="entry name" value="Outer membrane efflux proteins (OEP)"/>
    <property type="match status" value="1"/>
</dbReference>